<dbReference type="EMBL" id="UYIG01000122">
    <property type="protein sequence ID" value="VDG28703.1"/>
    <property type="molecule type" value="Genomic_DNA"/>
</dbReference>
<reference evidence="2 3" key="1">
    <citation type="submission" date="2018-11" db="EMBL/GenBank/DDBJ databases">
        <authorList>
            <person name="Wuyts S."/>
        </authorList>
    </citation>
    <scope>NUCLEOTIDE SEQUENCE [LARGE SCALE GENOMIC DNA]</scope>
    <source>
        <strain evidence="2">Lactobacillus mudanjiangensis AMBF249</strain>
    </source>
</reference>
<evidence type="ECO:0000256" key="1">
    <source>
        <dbReference type="SAM" id="MobiDB-lite"/>
    </source>
</evidence>
<gene>
    <name evidence="2" type="ORF">MUDAN_MDHGFNIF_03113</name>
</gene>
<dbReference type="AlphaFoldDB" id="A0A660E6L9"/>
<evidence type="ECO:0000313" key="2">
    <source>
        <dbReference type="EMBL" id="VDG28703.1"/>
    </source>
</evidence>
<accession>A0A660E6L9</accession>
<sequence>MPKEAQKTPQAKRPTAKDWKEAIRGLPVERVYLNPDGTVDKQKSPYFYEWMTENDSH</sequence>
<dbReference type="Proteomes" id="UP000289996">
    <property type="component" value="Unassembled WGS sequence"/>
</dbReference>
<dbReference type="OrthoDB" id="9811597at2"/>
<feature type="region of interest" description="Disordered" evidence="1">
    <location>
        <begin position="1"/>
        <end position="20"/>
    </location>
</feature>
<protein>
    <submittedName>
        <fullName evidence="2">AbrB family transcriptional regulator [Lactobacillus sp.]</fullName>
    </submittedName>
</protein>
<name>A0A660E6L9_9LACO</name>
<dbReference type="RefSeq" id="WP_130846056.1">
    <property type="nucleotide sequence ID" value="NZ_BJDY01000001.1"/>
</dbReference>
<organism evidence="2 3">
    <name type="scientific">Lactiplantibacillus mudanjiangensis</name>
    <dbReference type="NCBI Taxonomy" id="1296538"/>
    <lineage>
        <taxon>Bacteria</taxon>
        <taxon>Bacillati</taxon>
        <taxon>Bacillota</taxon>
        <taxon>Bacilli</taxon>
        <taxon>Lactobacillales</taxon>
        <taxon>Lactobacillaceae</taxon>
        <taxon>Lactiplantibacillus</taxon>
    </lineage>
</organism>
<keyword evidence="3" id="KW-1185">Reference proteome</keyword>
<evidence type="ECO:0000313" key="3">
    <source>
        <dbReference type="Proteomes" id="UP000289996"/>
    </source>
</evidence>
<proteinExistence type="predicted"/>